<comment type="caution">
    <text evidence="2">The sequence shown here is derived from an EMBL/GenBank/DDBJ whole genome shotgun (WGS) entry which is preliminary data.</text>
</comment>
<reference evidence="2 3" key="1">
    <citation type="submission" date="2021-01" db="EMBL/GenBank/DDBJ databases">
        <title>Whole genome shotgun sequence of Catellatospora coxensis NBRC 107359.</title>
        <authorList>
            <person name="Komaki H."/>
            <person name="Tamura T."/>
        </authorList>
    </citation>
    <scope>NUCLEOTIDE SEQUENCE [LARGE SCALE GENOMIC DNA]</scope>
    <source>
        <strain evidence="2 3">NBRC 107359</strain>
    </source>
</reference>
<organism evidence="2 3">
    <name type="scientific">Catellatospora coxensis</name>
    <dbReference type="NCBI Taxonomy" id="310354"/>
    <lineage>
        <taxon>Bacteria</taxon>
        <taxon>Bacillati</taxon>
        <taxon>Actinomycetota</taxon>
        <taxon>Actinomycetes</taxon>
        <taxon>Micromonosporales</taxon>
        <taxon>Micromonosporaceae</taxon>
        <taxon>Catellatospora</taxon>
    </lineage>
</organism>
<sequence>MANPFDAEDGVFLVLRNDAEQYSLWPEAVDIPAGWTGVFGPDSRAAAIAFVEASWTDRLLRPVRHADHG</sequence>
<dbReference type="EMBL" id="BONI01000014">
    <property type="protein sequence ID" value="GIG05445.1"/>
    <property type="molecule type" value="Genomic_DNA"/>
</dbReference>
<dbReference type="InterPro" id="IPR037407">
    <property type="entry name" value="MLP_fam"/>
</dbReference>
<proteinExistence type="predicted"/>
<dbReference type="InterPro" id="IPR005153">
    <property type="entry name" value="MbtH-like_dom"/>
</dbReference>
<name>A0A8J3L2H6_9ACTN</name>
<dbReference type="RefSeq" id="WP_275412027.1">
    <property type="nucleotide sequence ID" value="NZ_BAAALC010000021.1"/>
</dbReference>
<feature type="domain" description="MbtH-like" evidence="1">
    <location>
        <begin position="3"/>
        <end position="53"/>
    </location>
</feature>
<gene>
    <name evidence="2" type="ORF">Cco03nite_21450</name>
</gene>
<dbReference type="AlphaFoldDB" id="A0A8J3L2H6"/>
<dbReference type="GO" id="GO:0019290">
    <property type="term" value="P:siderophore biosynthetic process"/>
    <property type="evidence" value="ECO:0007669"/>
    <property type="project" value="TreeGrafter"/>
</dbReference>
<dbReference type="Pfam" id="PF03621">
    <property type="entry name" value="MbtH"/>
    <property type="match status" value="1"/>
</dbReference>
<dbReference type="Gene3D" id="3.90.820.10">
    <property type="entry name" value="Structural Genomics, Unknown Function 30-nov-00 1gh9 Mol_id"/>
    <property type="match status" value="1"/>
</dbReference>
<evidence type="ECO:0000313" key="3">
    <source>
        <dbReference type="Proteomes" id="UP000630887"/>
    </source>
</evidence>
<dbReference type="Proteomes" id="UP000630887">
    <property type="component" value="Unassembled WGS sequence"/>
</dbReference>
<dbReference type="GO" id="GO:0005829">
    <property type="term" value="C:cytosol"/>
    <property type="evidence" value="ECO:0007669"/>
    <property type="project" value="TreeGrafter"/>
</dbReference>
<keyword evidence="3" id="KW-1185">Reference proteome</keyword>
<dbReference type="InterPro" id="IPR038020">
    <property type="entry name" value="MbtH-like_sf"/>
</dbReference>
<dbReference type="PANTHER" id="PTHR38444:SF1">
    <property type="entry name" value="ENTEROBACTIN BIOSYNTHESIS PROTEIN YBDZ"/>
    <property type="match status" value="1"/>
</dbReference>
<dbReference type="SMART" id="SM00923">
    <property type="entry name" value="MbtH"/>
    <property type="match status" value="1"/>
</dbReference>
<evidence type="ECO:0000259" key="1">
    <source>
        <dbReference type="SMART" id="SM00923"/>
    </source>
</evidence>
<accession>A0A8J3L2H6</accession>
<dbReference type="PANTHER" id="PTHR38444">
    <property type="entry name" value="ENTEROBACTIN BIOSYNTHESIS PROTEIN YBDZ"/>
    <property type="match status" value="1"/>
</dbReference>
<protein>
    <submittedName>
        <fullName evidence="2">Protein mbtH</fullName>
    </submittedName>
</protein>
<dbReference type="SUPFAM" id="SSF160582">
    <property type="entry name" value="MbtH-like"/>
    <property type="match status" value="1"/>
</dbReference>
<evidence type="ECO:0000313" key="2">
    <source>
        <dbReference type="EMBL" id="GIG05445.1"/>
    </source>
</evidence>